<accession>A0A481Z7B9</accession>
<reference evidence="2" key="1">
    <citation type="journal article" date="2019" name="MBio">
        <title>Virus Genomes from Deep Sea Sediments Expand the Ocean Megavirome and Support Independent Origins of Viral Gigantism.</title>
        <authorList>
            <person name="Backstrom D."/>
            <person name="Yutin N."/>
            <person name="Jorgensen S.L."/>
            <person name="Dharamshi J."/>
            <person name="Homa F."/>
            <person name="Zaremba-Niedwiedzka K."/>
            <person name="Spang A."/>
            <person name="Wolf Y.I."/>
            <person name="Koonin E.V."/>
            <person name="Ettema T.J."/>
        </authorList>
    </citation>
    <scope>NUCLEOTIDE SEQUENCE</scope>
</reference>
<evidence type="ECO:0000256" key="1">
    <source>
        <dbReference type="SAM" id="Phobius"/>
    </source>
</evidence>
<organism evidence="2">
    <name type="scientific">Pithovirus LCPAC302</name>
    <dbReference type="NCBI Taxonomy" id="2506593"/>
    <lineage>
        <taxon>Viruses</taxon>
        <taxon>Pithoviruses</taxon>
    </lineage>
</organism>
<evidence type="ECO:0000313" key="2">
    <source>
        <dbReference type="EMBL" id="QBK91425.1"/>
    </source>
</evidence>
<keyword evidence="1" id="KW-1133">Transmembrane helix</keyword>
<keyword evidence="1" id="KW-0472">Membrane</keyword>
<dbReference type="EMBL" id="MK500536">
    <property type="protein sequence ID" value="QBK91425.1"/>
    <property type="molecule type" value="Genomic_DNA"/>
</dbReference>
<sequence>MDILYDIPEVKYIMIGMIPSIISLFIVIIYNSCCKRDIVDYEERIHRNVAIIQGLLLTQGKTIDRLDKIELNMEDLFEGYENLDNQMKECCESFALTDKFIEKTEQRFFKIQKNFTLFETFISQCQDELKYIKNYLFVPDDENSEDSDYENVSQSK</sequence>
<name>A0A481Z7B9_9VIRU</name>
<evidence type="ECO:0008006" key="3">
    <source>
        <dbReference type="Google" id="ProtNLM"/>
    </source>
</evidence>
<gene>
    <name evidence="2" type="ORF">LCPAC302_00450</name>
</gene>
<feature type="transmembrane region" description="Helical" evidence="1">
    <location>
        <begin position="12"/>
        <end position="30"/>
    </location>
</feature>
<proteinExistence type="predicted"/>
<keyword evidence="1" id="KW-0812">Transmembrane</keyword>
<protein>
    <recommendedName>
        <fullName evidence="3">Transmembrane protein</fullName>
    </recommendedName>
</protein>